<feature type="region of interest" description="Disordered" evidence="3">
    <location>
        <begin position="270"/>
        <end position="344"/>
    </location>
</feature>
<dbReference type="PROSITE" id="PS50893">
    <property type="entry name" value="ABC_TRANSPORTER_2"/>
    <property type="match status" value="1"/>
</dbReference>
<evidence type="ECO:0000259" key="4">
    <source>
        <dbReference type="PROSITE" id="PS50893"/>
    </source>
</evidence>
<dbReference type="SMART" id="SM00382">
    <property type="entry name" value="AAA"/>
    <property type="match status" value="1"/>
</dbReference>
<dbReference type="InterPro" id="IPR003593">
    <property type="entry name" value="AAA+_ATPase"/>
</dbReference>
<sequence>MTNPGLFLSFAVAPRLTAQQLAYAHHEAETLLRYHHAYEANAFILRKSPDQLAVTIEEYAKQGPPDNFFPQANEFDAYVALGEAAIAKEDKSFLEVLAAAYAALFLCRVVLQRASAHGGQVIGDKIVDALASHHTKLLAKNPFVVDPTDVGFALPANPNPLFANLFKPAPTPPPAAPKQPRFPDIIPECPVFEVPLGAVRHQIAANQLTNWRRNPDPLLGMVFVSMMDADEDEEDEAETFLVYSYTTVAGGKKIFYLLFEGEDEAMGFESMVSPPSTIDDSPSYPPTKPQMHARPQSQPNVRLGHPSRPYYSAIRRNMSRPNSPYDSPYGSSSRPASPSRATSPTFGYLAQTFEDSDDDETPSASRAASPSTLASRFSFGGSSASGELVVDNLVVKYAPGLPPVLRNLSFTVKPSEKVGVVGRTGSGKSTLALSLLRMVEPAGGRIIVDGVDISNIGLEDLWTRITIISQDVSLFSGTIRSNLDPLGANTDQECLDVLERCHLTPLLKHASSSEFSMLDMPVNQGSLSAGERQLVAMARAILRRTNIIIMDEATSQIDTRLDDQIQQTIREELTGAIVITIAHRLKTIMDYDRILVLDDGELLDFGSPKTLLQIQGGVFRNMCRKSPDWPLFAAVGG</sequence>
<keyword evidence="2" id="KW-0067">ATP-binding</keyword>
<feature type="domain" description="ABC transporter" evidence="4">
    <location>
        <begin position="388"/>
        <end position="624"/>
    </location>
</feature>
<dbReference type="InterPro" id="IPR050173">
    <property type="entry name" value="ABC_transporter_C-like"/>
</dbReference>
<dbReference type="AlphaFoldDB" id="A0AAD7F0E4"/>
<accession>A0AAD7F0E4</accession>
<dbReference type="EMBL" id="JARIHO010000005">
    <property type="protein sequence ID" value="KAJ7361448.1"/>
    <property type="molecule type" value="Genomic_DNA"/>
</dbReference>
<feature type="compositionally biased region" description="Low complexity" evidence="3">
    <location>
        <begin position="331"/>
        <end position="344"/>
    </location>
</feature>
<dbReference type="Gene3D" id="3.40.50.300">
    <property type="entry name" value="P-loop containing nucleotide triphosphate hydrolases"/>
    <property type="match status" value="1"/>
</dbReference>
<keyword evidence="1" id="KW-0547">Nucleotide-binding</keyword>
<dbReference type="GO" id="GO:0042626">
    <property type="term" value="F:ATPase-coupled transmembrane transporter activity"/>
    <property type="evidence" value="ECO:0007669"/>
    <property type="project" value="TreeGrafter"/>
</dbReference>
<name>A0AAD7F0E4_9AGAR</name>
<dbReference type="InterPro" id="IPR017871">
    <property type="entry name" value="ABC_transporter-like_CS"/>
</dbReference>
<dbReference type="InterPro" id="IPR003439">
    <property type="entry name" value="ABC_transporter-like_ATP-bd"/>
</dbReference>
<dbReference type="CDD" id="cd03244">
    <property type="entry name" value="ABCC_MRP_domain2"/>
    <property type="match status" value="1"/>
</dbReference>
<evidence type="ECO:0000313" key="6">
    <source>
        <dbReference type="Proteomes" id="UP001218218"/>
    </source>
</evidence>
<evidence type="ECO:0000256" key="3">
    <source>
        <dbReference type="SAM" id="MobiDB-lite"/>
    </source>
</evidence>
<feature type="compositionally biased region" description="Low complexity" evidence="3">
    <location>
        <begin position="362"/>
        <end position="372"/>
    </location>
</feature>
<evidence type="ECO:0000313" key="5">
    <source>
        <dbReference type="EMBL" id="KAJ7361448.1"/>
    </source>
</evidence>
<keyword evidence="6" id="KW-1185">Reference proteome</keyword>
<evidence type="ECO:0000256" key="1">
    <source>
        <dbReference type="ARBA" id="ARBA00022741"/>
    </source>
</evidence>
<protein>
    <submittedName>
        <fullName evidence="5">P-loop containing nucleoside triphosphate hydrolase protein</fullName>
    </submittedName>
</protein>
<gene>
    <name evidence="5" type="ORF">DFH08DRAFT_952007</name>
</gene>
<dbReference type="GO" id="GO:0016887">
    <property type="term" value="F:ATP hydrolysis activity"/>
    <property type="evidence" value="ECO:0007669"/>
    <property type="project" value="InterPro"/>
</dbReference>
<dbReference type="PROSITE" id="PS00211">
    <property type="entry name" value="ABC_TRANSPORTER_1"/>
    <property type="match status" value="1"/>
</dbReference>
<dbReference type="InterPro" id="IPR027417">
    <property type="entry name" value="P-loop_NTPase"/>
</dbReference>
<feature type="region of interest" description="Disordered" evidence="3">
    <location>
        <begin position="353"/>
        <end position="372"/>
    </location>
</feature>
<dbReference type="PANTHER" id="PTHR24223:SF415">
    <property type="entry name" value="FI20190P1"/>
    <property type="match status" value="1"/>
</dbReference>
<dbReference type="GO" id="GO:0005524">
    <property type="term" value="F:ATP binding"/>
    <property type="evidence" value="ECO:0007669"/>
    <property type="project" value="UniProtKB-KW"/>
</dbReference>
<organism evidence="5 6">
    <name type="scientific">Mycena albidolilacea</name>
    <dbReference type="NCBI Taxonomy" id="1033008"/>
    <lineage>
        <taxon>Eukaryota</taxon>
        <taxon>Fungi</taxon>
        <taxon>Dikarya</taxon>
        <taxon>Basidiomycota</taxon>
        <taxon>Agaricomycotina</taxon>
        <taxon>Agaricomycetes</taxon>
        <taxon>Agaricomycetidae</taxon>
        <taxon>Agaricales</taxon>
        <taxon>Marasmiineae</taxon>
        <taxon>Mycenaceae</taxon>
        <taxon>Mycena</taxon>
    </lineage>
</organism>
<dbReference type="Pfam" id="PF00005">
    <property type="entry name" value="ABC_tran"/>
    <property type="match status" value="1"/>
</dbReference>
<keyword evidence="5" id="KW-0378">Hydrolase</keyword>
<dbReference type="FunFam" id="3.40.50.300:FF:001354">
    <property type="entry name" value="ATP-binding cassette (ABC) transporter, putative"/>
    <property type="match status" value="1"/>
</dbReference>
<evidence type="ECO:0000256" key="2">
    <source>
        <dbReference type="ARBA" id="ARBA00022840"/>
    </source>
</evidence>
<dbReference type="Proteomes" id="UP001218218">
    <property type="component" value="Unassembled WGS sequence"/>
</dbReference>
<comment type="caution">
    <text evidence="5">The sequence shown here is derived from an EMBL/GenBank/DDBJ whole genome shotgun (WGS) entry which is preliminary data.</text>
</comment>
<dbReference type="GO" id="GO:0016020">
    <property type="term" value="C:membrane"/>
    <property type="evidence" value="ECO:0007669"/>
    <property type="project" value="TreeGrafter"/>
</dbReference>
<dbReference type="PANTHER" id="PTHR24223">
    <property type="entry name" value="ATP-BINDING CASSETTE SUB-FAMILY C"/>
    <property type="match status" value="1"/>
</dbReference>
<proteinExistence type="predicted"/>
<reference evidence="5" key="1">
    <citation type="submission" date="2023-03" db="EMBL/GenBank/DDBJ databases">
        <title>Massive genome expansion in bonnet fungi (Mycena s.s.) driven by repeated elements and novel gene families across ecological guilds.</title>
        <authorList>
            <consortium name="Lawrence Berkeley National Laboratory"/>
            <person name="Harder C.B."/>
            <person name="Miyauchi S."/>
            <person name="Viragh M."/>
            <person name="Kuo A."/>
            <person name="Thoen E."/>
            <person name="Andreopoulos B."/>
            <person name="Lu D."/>
            <person name="Skrede I."/>
            <person name="Drula E."/>
            <person name="Henrissat B."/>
            <person name="Morin E."/>
            <person name="Kohler A."/>
            <person name="Barry K."/>
            <person name="LaButti K."/>
            <person name="Morin E."/>
            <person name="Salamov A."/>
            <person name="Lipzen A."/>
            <person name="Mereny Z."/>
            <person name="Hegedus B."/>
            <person name="Baldrian P."/>
            <person name="Stursova M."/>
            <person name="Weitz H."/>
            <person name="Taylor A."/>
            <person name="Grigoriev I.V."/>
            <person name="Nagy L.G."/>
            <person name="Martin F."/>
            <person name="Kauserud H."/>
        </authorList>
    </citation>
    <scope>NUCLEOTIDE SEQUENCE</scope>
    <source>
        <strain evidence="5">CBHHK002</strain>
    </source>
</reference>
<dbReference type="SUPFAM" id="SSF52540">
    <property type="entry name" value="P-loop containing nucleoside triphosphate hydrolases"/>
    <property type="match status" value="1"/>
</dbReference>